<dbReference type="Proteomes" id="UP000270299">
    <property type="component" value="Unassembled WGS sequence"/>
</dbReference>
<evidence type="ECO:0000313" key="2">
    <source>
        <dbReference type="EMBL" id="RLP73098.1"/>
    </source>
</evidence>
<evidence type="ECO:0000313" key="3">
    <source>
        <dbReference type="Proteomes" id="UP000270299"/>
    </source>
</evidence>
<accession>A0A3L6ZZE0</accession>
<feature type="transmembrane region" description="Helical" evidence="1">
    <location>
        <begin position="12"/>
        <end position="30"/>
    </location>
</feature>
<organism evidence="2 3">
    <name type="scientific">Mycetocola manganoxydans</name>
    <dbReference type="NCBI Taxonomy" id="699879"/>
    <lineage>
        <taxon>Bacteria</taxon>
        <taxon>Bacillati</taxon>
        <taxon>Actinomycetota</taxon>
        <taxon>Actinomycetes</taxon>
        <taxon>Micrococcales</taxon>
        <taxon>Microbacteriaceae</taxon>
        <taxon>Mycetocola</taxon>
    </lineage>
</organism>
<keyword evidence="3" id="KW-1185">Reference proteome</keyword>
<reference evidence="2 3" key="1">
    <citation type="submission" date="2018-10" db="EMBL/GenBank/DDBJ databases">
        <authorList>
            <person name="Li J."/>
        </authorList>
    </citation>
    <scope>NUCLEOTIDE SEQUENCE [LARGE SCALE GENOMIC DNA]</scope>
    <source>
        <strain evidence="2 3">CCTCC AB209002</strain>
    </source>
</reference>
<gene>
    <name evidence="2" type="ORF">D9V29_03595</name>
</gene>
<name>A0A3L6ZZE0_9MICO</name>
<keyword evidence="1" id="KW-1133">Transmembrane helix</keyword>
<proteinExistence type="predicted"/>
<evidence type="ECO:0008006" key="4">
    <source>
        <dbReference type="Google" id="ProtNLM"/>
    </source>
</evidence>
<comment type="caution">
    <text evidence="2">The sequence shown here is derived from an EMBL/GenBank/DDBJ whole genome shotgun (WGS) entry which is preliminary data.</text>
</comment>
<evidence type="ECO:0000256" key="1">
    <source>
        <dbReference type="SAM" id="Phobius"/>
    </source>
</evidence>
<dbReference type="EMBL" id="RCUV01000003">
    <property type="protein sequence ID" value="RLP73098.1"/>
    <property type="molecule type" value="Genomic_DNA"/>
</dbReference>
<sequence>MGYASTETKEHKMGRFLFIAAMVSGAYALGARARDRRERYDEKKKRASEFWAGPQVRKVRRHFARQTRRSGRSFRRAHS</sequence>
<keyword evidence="1" id="KW-0472">Membrane</keyword>
<keyword evidence="1" id="KW-0812">Transmembrane</keyword>
<dbReference type="AlphaFoldDB" id="A0A3L6ZZE0"/>
<protein>
    <recommendedName>
        <fullName evidence="4">YtxH domain-containing protein</fullName>
    </recommendedName>
</protein>